<organism evidence="2 3">
    <name type="scientific">Lysobacter silvisoli</name>
    <dbReference type="NCBI Taxonomy" id="2293254"/>
    <lineage>
        <taxon>Bacteria</taxon>
        <taxon>Pseudomonadati</taxon>
        <taxon>Pseudomonadota</taxon>
        <taxon>Gammaproteobacteria</taxon>
        <taxon>Lysobacterales</taxon>
        <taxon>Lysobacteraceae</taxon>
        <taxon>Lysobacter</taxon>
    </lineage>
</organism>
<dbReference type="Gene3D" id="3.30.70.100">
    <property type="match status" value="1"/>
</dbReference>
<keyword evidence="3" id="KW-1185">Reference proteome</keyword>
<gene>
    <name evidence="2" type="ORF">DX914_11145</name>
</gene>
<evidence type="ECO:0000313" key="3">
    <source>
        <dbReference type="Proteomes" id="UP000264492"/>
    </source>
</evidence>
<reference evidence="2 3" key="1">
    <citation type="submission" date="2018-08" db="EMBL/GenBank/DDBJ databases">
        <title>Lysobacter sp. zong2l5, whole genome shotgun sequence.</title>
        <authorList>
            <person name="Zhang X."/>
            <person name="Feng G."/>
            <person name="Zhu H."/>
        </authorList>
    </citation>
    <scope>NUCLEOTIDE SEQUENCE [LARGE SCALE GENOMIC DNA]</scope>
    <source>
        <strain evidence="3">zong2l5</strain>
    </source>
</reference>
<dbReference type="Pfam" id="PF03992">
    <property type="entry name" value="ABM"/>
    <property type="match status" value="1"/>
</dbReference>
<evidence type="ECO:0000313" key="2">
    <source>
        <dbReference type="EMBL" id="RDZ29594.1"/>
    </source>
</evidence>
<dbReference type="PROSITE" id="PS51725">
    <property type="entry name" value="ABM"/>
    <property type="match status" value="1"/>
</dbReference>
<dbReference type="AlphaFoldDB" id="A0A371K6V1"/>
<comment type="caution">
    <text evidence="2">The sequence shown here is derived from an EMBL/GenBank/DDBJ whole genome shotgun (WGS) entry which is preliminary data.</text>
</comment>
<protein>
    <recommendedName>
        <fullName evidence="1">ABM domain-containing protein</fullName>
    </recommendedName>
</protein>
<name>A0A371K6V1_9GAMM</name>
<dbReference type="SUPFAM" id="SSF54909">
    <property type="entry name" value="Dimeric alpha+beta barrel"/>
    <property type="match status" value="1"/>
</dbReference>
<evidence type="ECO:0000259" key="1">
    <source>
        <dbReference type="PROSITE" id="PS51725"/>
    </source>
</evidence>
<dbReference type="Proteomes" id="UP000264492">
    <property type="component" value="Unassembled WGS sequence"/>
</dbReference>
<accession>A0A371K6V1</accession>
<sequence>MFVAIWQYEVRAGAEAEFETLYGADGAWVTLFREHAGYLGTDLLRDADSGRYLSIDRWRSEADYRSFLAADPTRYANLDAQGDALTLSERRIGHYSPTAAP</sequence>
<proteinExistence type="predicted"/>
<dbReference type="InterPro" id="IPR007138">
    <property type="entry name" value="ABM_dom"/>
</dbReference>
<dbReference type="EMBL" id="QTSU01000001">
    <property type="protein sequence ID" value="RDZ29594.1"/>
    <property type="molecule type" value="Genomic_DNA"/>
</dbReference>
<feature type="domain" description="ABM" evidence="1">
    <location>
        <begin position="2"/>
        <end position="95"/>
    </location>
</feature>
<dbReference type="InterPro" id="IPR011008">
    <property type="entry name" value="Dimeric_a/b-barrel"/>
</dbReference>